<dbReference type="Proteomes" id="UP001469553">
    <property type="component" value="Unassembled WGS sequence"/>
</dbReference>
<comment type="caution">
    <text evidence="2">The sequence shown here is derived from an EMBL/GenBank/DDBJ whole genome shotgun (WGS) entry which is preliminary data.</text>
</comment>
<gene>
    <name evidence="2" type="ORF">AMECASPLE_002754</name>
</gene>
<keyword evidence="3" id="KW-1185">Reference proteome</keyword>
<proteinExistence type="predicted"/>
<feature type="chain" id="PRO_5045059561" description="Secreted protein" evidence="1">
    <location>
        <begin position="21"/>
        <end position="102"/>
    </location>
</feature>
<protein>
    <recommendedName>
        <fullName evidence="4">Secreted protein</fullName>
    </recommendedName>
</protein>
<sequence length="102" mass="11788">MLKWGKCSFLLHSFLTVILALTMQMKLLQTVFLNQFSSCREWIDPRWNSMMHLVEALCNNALTTLSTSPGGTDQIQKDAASAQVSADRCRQRWFFYSAKQFF</sequence>
<reference evidence="2 3" key="1">
    <citation type="submission" date="2021-06" db="EMBL/GenBank/DDBJ databases">
        <authorList>
            <person name="Palmer J.M."/>
        </authorList>
    </citation>
    <scope>NUCLEOTIDE SEQUENCE [LARGE SCALE GENOMIC DNA]</scope>
    <source>
        <strain evidence="2 3">AS_MEX2019</strain>
        <tissue evidence="2">Muscle</tissue>
    </source>
</reference>
<organism evidence="2 3">
    <name type="scientific">Ameca splendens</name>
    <dbReference type="NCBI Taxonomy" id="208324"/>
    <lineage>
        <taxon>Eukaryota</taxon>
        <taxon>Metazoa</taxon>
        <taxon>Chordata</taxon>
        <taxon>Craniata</taxon>
        <taxon>Vertebrata</taxon>
        <taxon>Euteleostomi</taxon>
        <taxon>Actinopterygii</taxon>
        <taxon>Neopterygii</taxon>
        <taxon>Teleostei</taxon>
        <taxon>Neoteleostei</taxon>
        <taxon>Acanthomorphata</taxon>
        <taxon>Ovalentaria</taxon>
        <taxon>Atherinomorphae</taxon>
        <taxon>Cyprinodontiformes</taxon>
        <taxon>Goodeidae</taxon>
        <taxon>Ameca</taxon>
    </lineage>
</organism>
<keyword evidence="1" id="KW-0732">Signal</keyword>
<evidence type="ECO:0000256" key="1">
    <source>
        <dbReference type="SAM" id="SignalP"/>
    </source>
</evidence>
<evidence type="ECO:0000313" key="3">
    <source>
        <dbReference type="Proteomes" id="UP001469553"/>
    </source>
</evidence>
<name>A0ABV0YY17_9TELE</name>
<evidence type="ECO:0008006" key="4">
    <source>
        <dbReference type="Google" id="ProtNLM"/>
    </source>
</evidence>
<accession>A0ABV0YY17</accession>
<evidence type="ECO:0000313" key="2">
    <source>
        <dbReference type="EMBL" id="MEQ2298203.1"/>
    </source>
</evidence>
<dbReference type="EMBL" id="JAHRIP010047127">
    <property type="protein sequence ID" value="MEQ2298203.1"/>
    <property type="molecule type" value="Genomic_DNA"/>
</dbReference>
<feature type="signal peptide" evidence="1">
    <location>
        <begin position="1"/>
        <end position="20"/>
    </location>
</feature>